<dbReference type="AlphaFoldDB" id="A0A1N6RNK3"/>
<accession>A0A1N6RNK3</accession>
<evidence type="ECO:0000256" key="1">
    <source>
        <dbReference type="SAM" id="Phobius"/>
    </source>
</evidence>
<keyword evidence="1" id="KW-0472">Membrane</keyword>
<feature type="transmembrane region" description="Helical" evidence="1">
    <location>
        <begin position="21"/>
        <end position="38"/>
    </location>
</feature>
<evidence type="ECO:0000313" key="2">
    <source>
        <dbReference type="EMBL" id="SIQ30367.1"/>
    </source>
</evidence>
<dbReference type="Proteomes" id="UP000185841">
    <property type="component" value="Unassembled WGS sequence"/>
</dbReference>
<feature type="transmembrane region" description="Helical" evidence="1">
    <location>
        <begin position="58"/>
        <end position="85"/>
    </location>
</feature>
<keyword evidence="1" id="KW-1133">Transmembrane helix</keyword>
<dbReference type="EMBL" id="FTMP01000003">
    <property type="protein sequence ID" value="SIQ30367.1"/>
    <property type="molecule type" value="Genomic_DNA"/>
</dbReference>
<evidence type="ECO:0008006" key="4">
    <source>
        <dbReference type="Google" id="ProtNLM"/>
    </source>
</evidence>
<organism evidence="2 3">
    <name type="scientific">Aquipseudomonas alcaligenes</name>
    <name type="common">Pseudomonas alcaligenes</name>
    <dbReference type="NCBI Taxonomy" id="43263"/>
    <lineage>
        <taxon>Bacteria</taxon>
        <taxon>Pseudomonadati</taxon>
        <taxon>Pseudomonadota</taxon>
        <taxon>Gammaproteobacteria</taxon>
        <taxon>Pseudomonadales</taxon>
        <taxon>Pseudomonadaceae</taxon>
        <taxon>Aquipseudomonas</taxon>
    </lineage>
</organism>
<evidence type="ECO:0000313" key="3">
    <source>
        <dbReference type="Proteomes" id="UP000185841"/>
    </source>
</evidence>
<protein>
    <recommendedName>
        <fullName evidence="4">ABC transmembrane type-1 domain-containing protein</fullName>
    </recommendedName>
</protein>
<dbReference type="RefSeq" id="WP_076426082.1">
    <property type="nucleotide sequence ID" value="NZ_FTMP01000003.1"/>
</dbReference>
<keyword evidence="1" id="KW-0812">Transmembrane</keyword>
<gene>
    <name evidence="2" type="ORF">SAMN05878282_10389</name>
</gene>
<reference evidence="2 3" key="1">
    <citation type="submission" date="2017-01" db="EMBL/GenBank/DDBJ databases">
        <authorList>
            <person name="Mah S.A."/>
            <person name="Swanson W.J."/>
            <person name="Moy G.W."/>
            <person name="Vacquier V.D."/>
        </authorList>
    </citation>
    <scope>NUCLEOTIDE SEQUENCE [LARGE SCALE GENOMIC DNA]</scope>
    <source>
        <strain evidence="2 3">RU36E</strain>
    </source>
</reference>
<proteinExistence type="predicted"/>
<sequence length="100" mass="11226">MQTDDRLRWVLSLTIRLSYSVPALLAPGLCAQLLGWPMGRFSLWGFFEVILTNPGYWYQPALLIAVTLIIFAGLSTLWTIAIRLLTLAFANFAERPKAAL</sequence>
<name>A0A1N6RNK3_AQUAC</name>